<dbReference type="PANTHER" id="PTHR46072">
    <property type="entry name" value="AMIDASE-RELATED-RELATED"/>
    <property type="match status" value="1"/>
</dbReference>
<dbReference type="InterPro" id="IPR036928">
    <property type="entry name" value="AS_sf"/>
</dbReference>
<evidence type="ECO:0000313" key="3">
    <source>
        <dbReference type="Proteomes" id="UP000077266"/>
    </source>
</evidence>
<gene>
    <name evidence="2" type="ORF">EXIGLDRAFT_767136</name>
</gene>
<evidence type="ECO:0000256" key="1">
    <source>
        <dbReference type="ARBA" id="ARBA00009199"/>
    </source>
</evidence>
<dbReference type="AlphaFoldDB" id="A0A165J686"/>
<accession>A0A165J686</accession>
<dbReference type="SUPFAM" id="SSF75304">
    <property type="entry name" value="Amidase signature (AS) enzymes"/>
    <property type="match status" value="1"/>
</dbReference>
<reference evidence="2 3" key="1">
    <citation type="journal article" date="2016" name="Mol. Biol. Evol.">
        <title>Comparative Genomics of Early-Diverging Mushroom-Forming Fungi Provides Insights into the Origins of Lignocellulose Decay Capabilities.</title>
        <authorList>
            <person name="Nagy L.G."/>
            <person name="Riley R."/>
            <person name="Tritt A."/>
            <person name="Adam C."/>
            <person name="Daum C."/>
            <person name="Floudas D."/>
            <person name="Sun H."/>
            <person name="Yadav J.S."/>
            <person name="Pangilinan J."/>
            <person name="Larsson K.H."/>
            <person name="Matsuura K."/>
            <person name="Barry K."/>
            <person name="Labutti K."/>
            <person name="Kuo R."/>
            <person name="Ohm R.A."/>
            <person name="Bhattacharya S.S."/>
            <person name="Shirouzu T."/>
            <person name="Yoshinaga Y."/>
            <person name="Martin F.M."/>
            <person name="Grigoriev I.V."/>
            <person name="Hibbett D.S."/>
        </authorList>
    </citation>
    <scope>NUCLEOTIDE SEQUENCE [LARGE SCALE GENOMIC DNA]</scope>
    <source>
        <strain evidence="2 3">HHB12029</strain>
    </source>
</reference>
<protein>
    <submittedName>
        <fullName evidence="2">Uncharacterized protein</fullName>
    </submittedName>
</protein>
<dbReference type="STRING" id="1314781.A0A165J686"/>
<dbReference type="PANTHER" id="PTHR46072:SF10">
    <property type="entry name" value="ACETAMIDASE"/>
    <property type="match status" value="1"/>
</dbReference>
<dbReference type="EMBL" id="KV425973">
    <property type="protein sequence ID" value="KZV94390.1"/>
    <property type="molecule type" value="Genomic_DNA"/>
</dbReference>
<dbReference type="Gene3D" id="3.90.1300.10">
    <property type="entry name" value="Amidase signature (AS) domain"/>
    <property type="match status" value="1"/>
</dbReference>
<sequence>MVPQLAASTFIFNLLDFPTGVIPVARVDPTEDAVTSEWLATGPSAGTMVERRLFHGATPLYDAKAMSGLPVGVQIVGHRWEDEKVIAMMRIADDALGKRSFGPGSYTP</sequence>
<dbReference type="InParanoid" id="A0A165J686"/>
<dbReference type="OrthoDB" id="6428749at2759"/>
<proteinExistence type="inferred from homology"/>
<organism evidence="2 3">
    <name type="scientific">Exidia glandulosa HHB12029</name>
    <dbReference type="NCBI Taxonomy" id="1314781"/>
    <lineage>
        <taxon>Eukaryota</taxon>
        <taxon>Fungi</taxon>
        <taxon>Dikarya</taxon>
        <taxon>Basidiomycota</taxon>
        <taxon>Agaricomycotina</taxon>
        <taxon>Agaricomycetes</taxon>
        <taxon>Auriculariales</taxon>
        <taxon>Exidiaceae</taxon>
        <taxon>Exidia</taxon>
    </lineage>
</organism>
<name>A0A165J686_EXIGL</name>
<evidence type="ECO:0000313" key="2">
    <source>
        <dbReference type="EMBL" id="KZV94390.1"/>
    </source>
</evidence>
<keyword evidence="3" id="KW-1185">Reference proteome</keyword>
<comment type="similarity">
    <text evidence="1">Belongs to the amidase family.</text>
</comment>
<dbReference type="Proteomes" id="UP000077266">
    <property type="component" value="Unassembled WGS sequence"/>
</dbReference>